<dbReference type="Gene3D" id="3.40.600.10">
    <property type="entry name" value="DNA mismatch repair MutH/Restriction endonuclease, type II"/>
    <property type="match status" value="2"/>
</dbReference>
<dbReference type="GO" id="GO:0016787">
    <property type="term" value="F:hydrolase activity"/>
    <property type="evidence" value="ECO:0007669"/>
    <property type="project" value="UniProtKB-KW"/>
</dbReference>
<organism evidence="5">
    <name type="scientific">Leyella stercorea CAG:629</name>
    <dbReference type="NCBI Taxonomy" id="1263103"/>
    <lineage>
        <taxon>Bacteria</taxon>
        <taxon>Pseudomonadati</taxon>
        <taxon>Bacteroidota</taxon>
        <taxon>Bacteroidia</taxon>
        <taxon>Bacteroidales</taxon>
        <taxon>Prevotellaceae</taxon>
        <taxon>Leyella</taxon>
    </lineage>
</organism>
<dbReference type="InterPro" id="IPR011335">
    <property type="entry name" value="Restrct_endonuc-II-like"/>
</dbReference>
<dbReference type="RefSeq" id="WP_022430526.1">
    <property type="nucleotide sequence ID" value="NZ_FR899267.1"/>
</dbReference>
<evidence type="ECO:0000256" key="3">
    <source>
        <dbReference type="ARBA" id="ARBA00022801"/>
    </source>
</evidence>
<dbReference type="CDD" id="cd22355">
    <property type="entry name" value="Sau3AI_C"/>
    <property type="match status" value="1"/>
</dbReference>
<dbReference type="Proteomes" id="UP000018072">
    <property type="component" value="Unassembled WGS sequence"/>
</dbReference>
<name>R7GZV1_9BACT</name>
<dbReference type="STRING" id="1263103.BN741_01363"/>
<dbReference type="AlphaFoldDB" id="R7GZV1"/>
<proteinExistence type="predicted"/>
<dbReference type="Pfam" id="PF02976">
    <property type="entry name" value="MutH"/>
    <property type="match status" value="1"/>
</dbReference>
<dbReference type="InterPro" id="IPR037057">
    <property type="entry name" value="DNA_rep_MutH/T2_RE_sf"/>
</dbReference>
<dbReference type="EMBL" id="CBIT010000139">
    <property type="protein sequence ID" value="CDE32630.1"/>
    <property type="molecule type" value="Genomic_DNA"/>
</dbReference>
<dbReference type="InterPro" id="IPR011337">
    <property type="entry name" value="DNA_rep_MutH/RE_typeII_Sau3AI"/>
</dbReference>
<evidence type="ECO:0000313" key="5">
    <source>
        <dbReference type="EMBL" id="CDE32630.1"/>
    </source>
</evidence>
<dbReference type="GO" id="GO:0003677">
    <property type="term" value="F:DNA binding"/>
    <property type="evidence" value="ECO:0007669"/>
    <property type="project" value="InterPro"/>
</dbReference>
<comment type="caution">
    <text evidence="5">The sequence shown here is derived from an EMBL/GenBank/DDBJ whole genome shotgun (WGS) entry which is preliminary data.</text>
</comment>
<evidence type="ECO:0000256" key="1">
    <source>
        <dbReference type="ARBA" id="ARBA00022722"/>
    </source>
</evidence>
<protein>
    <submittedName>
        <fullName evidence="5">MutH family type II restriction endonuclease</fullName>
    </submittedName>
</protein>
<dbReference type="SMART" id="SM00927">
    <property type="entry name" value="MutH"/>
    <property type="match status" value="1"/>
</dbReference>
<dbReference type="SUPFAM" id="SSF52980">
    <property type="entry name" value="Restriction endonuclease-like"/>
    <property type="match status" value="2"/>
</dbReference>
<feature type="domain" description="DNA mismatch repair MutH/Type II restriction enzyme Sau3AI" evidence="4">
    <location>
        <begin position="59"/>
        <end position="180"/>
    </location>
</feature>
<sequence length="511" mass="58896">MAVTDDRKFTKAQIYDILENAKGKTLGEVDKSRQFDRTKESEKITGIAGDVIEQSVFGYERDSDQECDIEIDGVLTELKTTGVRIPKGDLKSVKGKTGDAYNVYLAAKEGISITGVTFEPTIQTDFNTSHFWEKSEHLLIVFYEYKSYEVVPASGYSQFPIVDYCYNSFSDEEKAKLQNDWELVRDHLQKVYEEYPDTAMRNEQLVGFTHVLRPNLLLIELVPGFKRKATGSYQKPRYRLKKTFVDYIVRGHFDKSRTQNEIVLKDSFSSFAQLDARCHALSLQYKGKTIAELKEMLGITTSTKDMAAICVIRMFGTDCKKLNQISDFAKVGIIAKTITITPQGGRTEDMKLKHIDFEEWADREADFEDSDVYDYFCEHSFLCPIFCEHDSNDQSKTTFEGFKRFAFDDDFIENEVRRTWEDSRKLIHTNKLEWEYLYDKQGNKRINNSGACMGAPNFPKSSDYKVFFRGGADVSTDKSRTECVNGIRMLPQFFWLKGSYIADKLQKIPYI</sequence>
<reference evidence="5" key="1">
    <citation type="submission" date="2012-11" db="EMBL/GenBank/DDBJ databases">
        <title>Dependencies among metagenomic species, viruses, plasmids and units of genetic variation.</title>
        <authorList>
            <person name="Nielsen H.B."/>
            <person name="Almeida M."/>
            <person name="Juncker A.S."/>
            <person name="Rasmussen S."/>
            <person name="Li J."/>
            <person name="Sunagawa S."/>
            <person name="Plichta D."/>
            <person name="Gautier L."/>
            <person name="Le Chatelier E."/>
            <person name="Peletier E."/>
            <person name="Bonde I."/>
            <person name="Nielsen T."/>
            <person name="Manichanh C."/>
            <person name="Arumugam M."/>
            <person name="Batto J."/>
            <person name="Santos M.B.Q.D."/>
            <person name="Blom N."/>
            <person name="Borruel N."/>
            <person name="Burgdorf K.S."/>
            <person name="Boumezbeur F."/>
            <person name="Casellas F."/>
            <person name="Dore J."/>
            <person name="Guarner F."/>
            <person name="Hansen T."/>
            <person name="Hildebrand F."/>
            <person name="Kaas R.S."/>
            <person name="Kennedy S."/>
            <person name="Kristiansen K."/>
            <person name="Kultima J.R."/>
            <person name="Leonard P."/>
            <person name="Levenez F."/>
            <person name="Lund O."/>
            <person name="Moumen B."/>
            <person name="Le Paslier D."/>
            <person name="Pons N."/>
            <person name="Pedersen O."/>
            <person name="Prifti E."/>
            <person name="Qin J."/>
            <person name="Raes J."/>
            <person name="Tap J."/>
            <person name="Tims S."/>
            <person name="Ussery D.W."/>
            <person name="Yamada T."/>
            <person name="MetaHit consortium"/>
            <person name="Renault P."/>
            <person name="Sicheritz-Ponten T."/>
            <person name="Bork P."/>
            <person name="Wang J."/>
            <person name="Brunak S."/>
            <person name="Ehrlich S.D."/>
        </authorList>
    </citation>
    <scope>NUCLEOTIDE SEQUENCE [LARGE SCALE GENOMIC DNA]</scope>
</reference>
<keyword evidence="2 5" id="KW-0255">Endonuclease</keyword>
<evidence type="ECO:0000256" key="2">
    <source>
        <dbReference type="ARBA" id="ARBA00022759"/>
    </source>
</evidence>
<gene>
    <name evidence="5" type="ORF">BN741_01363</name>
</gene>
<keyword evidence="1" id="KW-0540">Nuclease</keyword>
<keyword evidence="3" id="KW-0378">Hydrolase</keyword>
<dbReference type="GO" id="GO:0004519">
    <property type="term" value="F:endonuclease activity"/>
    <property type="evidence" value="ECO:0007669"/>
    <property type="project" value="UniProtKB-KW"/>
</dbReference>
<evidence type="ECO:0000259" key="4">
    <source>
        <dbReference type="SMART" id="SM00927"/>
    </source>
</evidence>
<accession>R7GZV1</accession>